<keyword evidence="1" id="KW-1133">Transmembrane helix</keyword>
<protein>
    <submittedName>
        <fullName evidence="2">Uncharacterized protein</fullName>
    </submittedName>
</protein>
<evidence type="ECO:0000256" key="1">
    <source>
        <dbReference type="SAM" id="Phobius"/>
    </source>
</evidence>
<proteinExistence type="predicted"/>
<dbReference type="EMBL" id="QREG01000001">
    <property type="protein sequence ID" value="REE05683.1"/>
    <property type="molecule type" value="Genomic_DNA"/>
</dbReference>
<accession>A0A3D9LIN5</accession>
<feature type="transmembrane region" description="Helical" evidence="1">
    <location>
        <begin position="77"/>
        <end position="99"/>
    </location>
</feature>
<sequence length="231" mass="26403">MKLSIERNEEIIVVKSFIIQFVMFFILFLSIVSIHGIKSIEELFMLTNGVIVVFGGLILLAYLSQIVISVTFKELNFYHRALVSVVVNTVLMTLLIFSLDSNIETWLAILFATVYGCFFELPRLGIIAHYDHDKGDLKFVKWAIANYPKFLLAILVITLLLLLLNWPNISLGKVGIILMTNISIVTFFTVIAWRLKSNFHLRKIFTLWKIYGLTLGIVTLYAVANNLINRL</sequence>
<feature type="transmembrane region" description="Helical" evidence="1">
    <location>
        <begin position="150"/>
        <end position="169"/>
    </location>
</feature>
<keyword evidence="1" id="KW-0472">Membrane</keyword>
<evidence type="ECO:0000313" key="2">
    <source>
        <dbReference type="EMBL" id="REE05683.1"/>
    </source>
</evidence>
<organism evidence="2 3">
    <name type="scientific">Marinoscillum furvescens DSM 4134</name>
    <dbReference type="NCBI Taxonomy" id="1122208"/>
    <lineage>
        <taxon>Bacteria</taxon>
        <taxon>Pseudomonadati</taxon>
        <taxon>Bacteroidota</taxon>
        <taxon>Cytophagia</taxon>
        <taxon>Cytophagales</taxon>
        <taxon>Reichenbachiellaceae</taxon>
        <taxon>Marinoscillum</taxon>
    </lineage>
</organism>
<dbReference type="Proteomes" id="UP000256779">
    <property type="component" value="Unassembled WGS sequence"/>
</dbReference>
<dbReference type="AlphaFoldDB" id="A0A3D9LIN5"/>
<keyword evidence="3" id="KW-1185">Reference proteome</keyword>
<gene>
    <name evidence="2" type="ORF">C7460_101200</name>
</gene>
<name>A0A3D9LIN5_MARFU</name>
<feature type="transmembrane region" description="Helical" evidence="1">
    <location>
        <begin position="12"/>
        <end position="37"/>
    </location>
</feature>
<feature type="transmembrane region" description="Helical" evidence="1">
    <location>
        <begin position="105"/>
        <end position="130"/>
    </location>
</feature>
<comment type="caution">
    <text evidence="2">The sequence shown here is derived from an EMBL/GenBank/DDBJ whole genome shotgun (WGS) entry which is preliminary data.</text>
</comment>
<keyword evidence="1" id="KW-0812">Transmembrane</keyword>
<feature type="transmembrane region" description="Helical" evidence="1">
    <location>
        <begin position="207"/>
        <end position="228"/>
    </location>
</feature>
<feature type="transmembrane region" description="Helical" evidence="1">
    <location>
        <begin position="43"/>
        <end position="65"/>
    </location>
</feature>
<dbReference type="RefSeq" id="WP_115866192.1">
    <property type="nucleotide sequence ID" value="NZ_QREG01000001.1"/>
</dbReference>
<feature type="transmembrane region" description="Helical" evidence="1">
    <location>
        <begin position="175"/>
        <end position="195"/>
    </location>
</feature>
<evidence type="ECO:0000313" key="3">
    <source>
        <dbReference type="Proteomes" id="UP000256779"/>
    </source>
</evidence>
<reference evidence="2 3" key="1">
    <citation type="submission" date="2018-07" db="EMBL/GenBank/DDBJ databases">
        <title>Genomic Encyclopedia of Type Strains, Phase IV (KMG-IV): sequencing the most valuable type-strain genomes for metagenomic binning, comparative biology and taxonomic classification.</title>
        <authorList>
            <person name="Goeker M."/>
        </authorList>
    </citation>
    <scope>NUCLEOTIDE SEQUENCE [LARGE SCALE GENOMIC DNA]</scope>
    <source>
        <strain evidence="2 3">DSM 4134</strain>
    </source>
</reference>